<sequence length="235" mass="25463">MIVHSSLKSLGYVVGGVQAVVQALLDALGPEGTLVVPTQTGDNSDPSGWRNPPVPADWWPVIREESPGYDPSRTPSQWMGIIPETVRTWPGAKRSAHPWLSFAALGKNADVITAEHQLDDALGDKSPLGAIYRLDGKVLLLGVGHDSNTSLHLGEWRQDSPPRGPHGASIRQPDGTSRWVTWTDVLEDESDFEQLGAAFEESSPVSIGHVGNATARLMPQRPLVDFATTWIAKNR</sequence>
<dbReference type="PANTHER" id="PTHR11104:SF0">
    <property type="entry name" value="SPBETA PROPHAGE-DERIVED AMINOGLYCOSIDE N(3')-ACETYLTRANSFERASE-LIKE PROTEIN YOKD"/>
    <property type="match status" value="1"/>
</dbReference>
<dbReference type="InterPro" id="IPR028345">
    <property type="entry name" value="Antibiotic_NAT-like"/>
</dbReference>
<dbReference type="GO" id="GO:0046353">
    <property type="term" value="F:aminoglycoside 3-N-acetyltransferase activity"/>
    <property type="evidence" value="ECO:0007669"/>
    <property type="project" value="UniProtKB-EC"/>
</dbReference>
<protein>
    <recommendedName>
        <fullName evidence="4">Aminoglycoside N(3)-acetyltransferase</fullName>
        <ecNumber evidence="4">2.3.1.-</ecNumber>
    </recommendedName>
</protein>
<evidence type="ECO:0000256" key="4">
    <source>
        <dbReference type="RuleBase" id="RU365031"/>
    </source>
</evidence>
<dbReference type="Proteomes" id="UP000331127">
    <property type="component" value="Unassembled WGS sequence"/>
</dbReference>
<dbReference type="EMBL" id="BLAE01000058">
    <property type="protein sequence ID" value="GES14376.1"/>
    <property type="molecule type" value="Genomic_DNA"/>
</dbReference>
<organism evidence="6 7">
    <name type="scientific">Acrocarpospora macrocephala</name>
    <dbReference type="NCBI Taxonomy" id="150177"/>
    <lineage>
        <taxon>Bacteria</taxon>
        <taxon>Bacillati</taxon>
        <taxon>Actinomycetota</taxon>
        <taxon>Actinomycetes</taxon>
        <taxon>Streptosporangiales</taxon>
        <taxon>Streptosporangiaceae</taxon>
        <taxon>Acrocarpospora</taxon>
    </lineage>
</organism>
<evidence type="ECO:0000256" key="1">
    <source>
        <dbReference type="ARBA" id="ARBA00006383"/>
    </source>
</evidence>
<dbReference type="InterPro" id="IPR003679">
    <property type="entry name" value="Amioglycoside_AcTrfase"/>
</dbReference>
<reference evidence="6 7" key="1">
    <citation type="submission" date="2019-10" db="EMBL/GenBank/DDBJ databases">
        <title>Whole genome shotgun sequence of Acrocarpospora macrocephala NBRC 16266.</title>
        <authorList>
            <person name="Ichikawa N."/>
            <person name="Kimura A."/>
            <person name="Kitahashi Y."/>
            <person name="Komaki H."/>
            <person name="Oguchi A."/>
        </authorList>
    </citation>
    <scope>NUCLEOTIDE SEQUENCE [LARGE SCALE GENOMIC DNA]</scope>
    <source>
        <strain evidence="6 7">NBRC 16266</strain>
    </source>
</reference>
<evidence type="ECO:0000256" key="2">
    <source>
        <dbReference type="ARBA" id="ARBA00022679"/>
    </source>
</evidence>
<keyword evidence="7" id="KW-1185">Reference proteome</keyword>
<dbReference type="GO" id="GO:0046677">
    <property type="term" value="P:response to antibiotic"/>
    <property type="evidence" value="ECO:0007669"/>
    <property type="project" value="UniProtKB-KW"/>
</dbReference>
<evidence type="ECO:0000256" key="3">
    <source>
        <dbReference type="ARBA" id="ARBA00023315"/>
    </source>
</evidence>
<evidence type="ECO:0000256" key="5">
    <source>
        <dbReference type="SAM" id="MobiDB-lite"/>
    </source>
</evidence>
<keyword evidence="4" id="KW-0046">Antibiotic resistance</keyword>
<comment type="caution">
    <text evidence="6">The sequence shown here is derived from an EMBL/GenBank/DDBJ whole genome shotgun (WGS) entry which is preliminary data.</text>
</comment>
<keyword evidence="3 4" id="KW-0012">Acyltransferase</keyword>
<dbReference type="AlphaFoldDB" id="A0A5M3X124"/>
<gene>
    <name evidence="6" type="ORF">Amac_079730</name>
</gene>
<keyword evidence="2 4" id="KW-0808">Transferase</keyword>
<proteinExistence type="inferred from homology"/>
<accession>A0A5M3X124</accession>
<dbReference type="SUPFAM" id="SSF110710">
    <property type="entry name" value="TTHA0583/YokD-like"/>
    <property type="match status" value="1"/>
</dbReference>
<evidence type="ECO:0000313" key="7">
    <source>
        <dbReference type="Proteomes" id="UP000331127"/>
    </source>
</evidence>
<dbReference type="Pfam" id="PF02522">
    <property type="entry name" value="Antibiotic_NAT"/>
    <property type="match status" value="1"/>
</dbReference>
<name>A0A5M3X124_9ACTN</name>
<dbReference type="EC" id="2.3.1.-" evidence="4"/>
<comment type="similarity">
    <text evidence="1 4">Belongs to the antibiotic N-acetyltransferase family.</text>
</comment>
<evidence type="ECO:0000313" key="6">
    <source>
        <dbReference type="EMBL" id="GES14376.1"/>
    </source>
</evidence>
<feature type="region of interest" description="Disordered" evidence="5">
    <location>
        <begin position="154"/>
        <end position="174"/>
    </location>
</feature>
<comment type="catalytic activity">
    <reaction evidence="4">
        <text>a 2-deoxystreptamine antibiotic + acetyl-CoA = an N(3)-acetyl-2-deoxystreptamine antibiotic + CoA + H(+)</text>
        <dbReference type="Rhea" id="RHEA:12665"/>
        <dbReference type="ChEBI" id="CHEBI:15378"/>
        <dbReference type="ChEBI" id="CHEBI:57287"/>
        <dbReference type="ChEBI" id="CHEBI:57288"/>
        <dbReference type="ChEBI" id="CHEBI:57921"/>
        <dbReference type="ChEBI" id="CHEBI:77452"/>
        <dbReference type="EC" id="2.3.1.81"/>
    </reaction>
</comment>
<dbReference type="PANTHER" id="PTHR11104">
    <property type="entry name" value="AMINOGLYCOSIDE N3-ACETYLTRANSFERASE"/>
    <property type="match status" value="1"/>
</dbReference>